<gene>
    <name evidence="1" type="ORF">Sradi_0864200</name>
</gene>
<sequence length="66" mass="7380">MGHGKQIATGPSGAHLPNPLEVLEMITMSRADLRRIFQEWVTNEGMMPPPPPPPPPPWLVELEEQE</sequence>
<evidence type="ECO:0000313" key="1">
    <source>
        <dbReference type="EMBL" id="KAL0423294.1"/>
    </source>
</evidence>
<proteinExistence type="predicted"/>
<reference evidence="1" key="2">
    <citation type="journal article" date="2024" name="Plant">
        <title>Genomic evolution and insights into agronomic trait innovations of Sesamum species.</title>
        <authorList>
            <person name="Miao H."/>
            <person name="Wang L."/>
            <person name="Qu L."/>
            <person name="Liu H."/>
            <person name="Sun Y."/>
            <person name="Le M."/>
            <person name="Wang Q."/>
            <person name="Wei S."/>
            <person name="Zheng Y."/>
            <person name="Lin W."/>
            <person name="Duan Y."/>
            <person name="Cao H."/>
            <person name="Xiong S."/>
            <person name="Wang X."/>
            <person name="Wei L."/>
            <person name="Li C."/>
            <person name="Ma Q."/>
            <person name="Ju M."/>
            <person name="Zhao R."/>
            <person name="Li G."/>
            <person name="Mu C."/>
            <person name="Tian Q."/>
            <person name="Mei H."/>
            <person name="Zhang T."/>
            <person name="Gao T."/>
            <person name="Zhang H."/>
        </authorList>
    </citation>
    <scope>NUCLEOTIDE SEQUENCE</scope>
    <source>
        <strain evidence="1">G02</strain>
    </source>
</reference>
<reference evidence="1" key="1">
    <citation type="submission" date="2020-06" db="EMBL/GenBank/DDBJ databases">
        <authorList>
            <person name="Li T."/>
            <person name="Hu X."/>
            <person name="Zhang T."/>
            <person name="Song X."/>
            <person name="Zhang H."/>
            <person name="Dai N."/>
            <person name="Sheng W."/>
            <person name="Hou X."/>
            <person name="Wei L."/>
        </authorList>
    </citation>
    <scope>NUCLEOTIDE SEQUENCE</scope>
    <source>
        <strain evidence="1">G02</strain>
        <tissue evidence="1">Leaf</tissue>
    </source>
</reference>
<protein>
    <submittedName>
        <fullName evidence="1">Uncharacterized protein</fullName>
    </submittedName>
</protein>
<name>A0AAW2V138_SESRA</name>
<accession>A0AAW2V138</accession>
<dbReference type="AlphaFoldDB" id="A0AAW2V138"/>
<comment type="caution">
    <text evidence="1">The sequence shown here is derived from an EMBL/GenBank/DDBJ whole genome shotgun (WGS) entry which is preliminary data.</text>
</comment>
<organism evidence="1">
    <name type="scientific">Sesamum radiatum</name>
    <name type="common">Black benniseed</name>
    <dbReference type="NCBI Taxonomy" id="300843"/>
    <lineage>
        <taxon>Eukaryota</taxon>
        <taxon>Viridiplantae</taxon>
        <taxon>Streptophyta</taxon>
        <taxon>Embryophyta</taxon>
        <taxon>Tracheophyta</taxon>
        <taxon>Spermatophyta</taxon>
        <taxon>Magnoliopsida</taxon>
        <taxon>eudicotyledons</taxon>
        <taxon>Gunneridae</taxon>
        <taxon>Pentapetalae</taxon>
        <taxon>asterids</taxon>
        <taxon>lamiids</taxon>
        <taxon>Lamiales</taxon>
        <taxon>Pedaliaceae</taxon>
        <taxon>Sesamum</taxon>
    </lineage>
</organism>
<dbReference type="EMBL" id="JACGWJ010000004">
    <property type="protein sequence ID" value="KAL0423294.1"/>
    <property type="molecule type" value="Genomic_DNA"/>
</dbReference>